<dbReference type="InterPro" id="IPR036852">
    <property type="entry name" value="Peptidase_S8/S53_dom_sf"/>
</dbReference>
<proteinExistence type="inferred from homology"/>
<dbReference type="CDD" id="cd04077">
    <property type="entry name" value="Peptidases_S8_PCSK9_ProteinaseK_like"/>
    <property type="match status" value="1"/>
</dbReference>
<evidence type="ECO:0000313" key="9">
    <source>
        <dbReference type="EMBL" id="KUJ45974.1"/>
    </source>
</evidence>
<evidence type="ECO:0000313" key="10">
    <source>
        <dbReference type="Proteomes" id="UP000053246"/>
    </source>
</evidence>
<dbReference type="InterPro" id="IPR050131">
    <property type="entry name" value="Peptidase_S8_subtilisin-like"/>
</dbReference>
<feature type="domain" description="Inhibitor I9" evidence="8">
    <location>
        <begin position="77"/>
        <end position="123"/>
    </location>
</feature>
<dbReference type="RefSeq" id="WP_013735448.1">
    <property type="nucleotide sequence ID" value="NZ_LMWI01000002.1"/>
</dbReference>
<evidence type="ECO:0000256" key="1">
    <source>
        <dbReference type="ARBA" id="ARBA00011073"/>
    </source>
</evidence>
<reference evidence="9 10" key="1">
    <citation type="submission" date="2015-10" db="EMBL/GenBank/DDBJ databases">
        <authorList>
            <person name="Ju K.-S."/>
            <person name="Doroghazi J.R."/>
            <person name="Metcalf W.W."/>
        </authorList>
    </citation>
    <scope>NUCLEOTIDE SEQUENCE [LARGE SCALE GENOMIC DNA]</scope>
    <source>
        <strain evidence="9 10">NRRL B-24793</strain>
    </source>
</reference>
<evidence type="ECO:0000256" key="4">
    <source>
        <dbReference type="ARBA" id="ARBA00022825"/>
    </source>
</evidence>
<dbReference type="InterPro" id="IPR037045">
    <property type="entry name" value="S8pro/Inhibitor_I9_sf"/>
</dbReference>
<dbReference type="EMBL" id="LMWI01000002">
    <property type="protein sequence ID" value="KUJ45974.1"/>
    <property type="molecule type" value="Genomic_DNA"/>
</dbReference>
<comment type="similarity">
    <text evidence="1 5">Belongs to the peptidase S8 family.</text>
</comment>
<dbReference type="GO" id="GO:0005615">
    <property type="term" value="C:extracellular space"/>
    <property type="evidence" value="ECO:0007669"/>
    <property type="project" value="TreeGrafter"/>
</dbReference>
<feature type="signal peptide" evidence="6">
    <location>
        <begin position="1"/>
        <end position="37"/>
    </location>
</feature>
<name>A0A9X0I389_9ACTN</name>
<sequence>MPLPRLYRRGPAATRRPLAALLTAAVLVALTGGPAAAAPATGEIRYADAPAALAGSYVVVLRDDAIGSRATADRLATRYGGHVDQVFTDALRGFEVRLTERAARRMAADPAVAYVEQNRTVTLTVPGVQFNPPSWGLDRIDQRHLPLDGRYAYPNTAPNVNAYVIDTGVRGSHGDFGGRVGTGVDLVDALPAADCNGHGTHLAGTVGGALHGVAKRVRLHPVRVLNCAGSGSVAQVIAGVDWVRANAVRPAVALMALGGTASAALDAAVTNSINAGVSYVVVAGSSNGDACSGSPARVPAALTVAGTTQTDARMPSGNYGSCLDLYAPGANITSTWHTTDTATTTLSGGSMAAAHVAGCVALALQTNPSWTPAQVAAYLIGRATVGVVSGVPSTTANRLLYCGP</sequence>
<dbReference type="SUPFAM" id="SSF52743">
    <property type="entry name" value="Subtilisin-like"/>
    <property type="match status" value="1"/>
</dbReference>
<dbReference type="InterPro" id="IPR034193">
    <property type="entry name" value="PCSK9_ProteinaseK-like"/>
</dbReference>
<dbReference type="Gene3D" id="3.40.50.200">
    <property type="entry name" value="Peptidase S8/S53 domain"/>
    <property type="match status" value="1"/>
</dbReference>
<dbReference type="Proteomes" id="UP000053246">
    <property type="component" value="Unassembled WGS sequence"/>
</dbReference>
<evidence type="ECO:0000259" key="7">
    <source>
        <dbReference type="Pfam" id="PF00082"/>
    </source>
</evidence>
<feature type="chain" id="PRO_5040853888" evidence="6">
    <location>
        <begin position="38"/>
        <end position="404"/>
    </location>
</feature>
<dbReference type="Pfam" id="PF00082">
    <property type="entry name" value="Peptidase_S8"/>
    <property type="match status" value="1"/>
</dbReference>
<gene>
    <name evidence="9" type="ORF">ADL17_23600</name>
</gene>
<evidence type="ECO:0000256" key="3">
    <source>
        <dbReference type="ARBA" id="ARBA00022801"/>
    </source>
</evidence>
<dbReference type="OMA" id="VEPDYIM"/>
<dbReference type="Gene3D" id="3.30.70.80">
    <property type="entry name" value="Peptidase S8 propeptide/proteinase inhibitor I9"/>
    <property type="match status" value="1"/>
</dbReference>
<organism evidence="9 10">
    <name type="scientific">Micromonospora maris</name>
    <dbReference type="NCBI Taxonomy" id="1003110"/>
    <lineage>
        <taxon>Bacteria</taxon>
        <taxon>Bacillati</taxon>
        <taxon>Actinomycetota</taxon>
        <taxon>Actinomycetes</taxon>
        <taxon>Micromonosporales</taxon>
        <taxon>Micromonosporaceae</taxon>
        <taxon>Micromonospora</taxon>
    </lineage>
</organism>
<keyword evidence="3 5" id="KW-0378">Hydrolase</keyword>
<feature type="domain" description="Peptidase S8/S53" evidence="7">
    <location>
        <begin position="164"/>
        <end position="385"/>
    </location>
</feature>
<accession>A0A9X0I389</accession>
<dbReference type="AlphaFoldDB" id="A0A9X0I389"/>
<dbReference type="InterPro" id="IPR000209">
    <property type="entry name" value="Peptidase_S8/S53_dom"/>
</dbReference>
<evidence type="ECO:0000259" key="8">
    <source>
        <dbReference type="Pfam" id="PF05922"/>
    </source>
</evidence>
<dbReference type="SUPFAM" id="SSF54897">
    <property type="entry name" value="Protease propeptides/inhibitors"/>
    <property type="match status" value="1"/>
</dbReference>
<dbReference type="InterPro" id="IPR010259">
    <property type="entry name" value="S8pro/Inhibitor_I9"/>
</dbReference>
<dbReference type="GO" id="GO:0004252">
    <property type="term" value="F:serine-type endopeptidase activity"/>
    <property type="evidence" value="ECO:0007669"/>
    <property type="project" value="UniProtKB-UniRule"/>
</dbReference>
<dbReference type="PANTHER" id="PTHR43806:SF11">
    <property type="entry name" value="CEREVISIN-RELATED"/>
    <property type="match status" value="1"/>
</dbReference>
<keyword evidence="2 5" id="KW-0645">Protease</keyword>
<dbReference type="PROSITE" id="PS00136">
    <property type="entry name" value="SUBTILASE_ASP"/>
    <property type="match status" value="1"/>
</dbReference>
<feature type="active site" description="Charge relay system" evidence="5">
    <location>
        <position position="166"/>
    </location>
</feature>
<evidence type="ECO:0000256" key="6">
    <source>
        <dbReference type="SAM" id="SignalP"/>
    </source>
</evidence>
<dbReference type="Pfam" id="PF05922">
    <property type="entry name" value="Inhibitor_I9"/>
    <property type="match status" value="1"/>
</dbReference>
<feature type="active site" description="Charge relay system" evidence="5">
    <location>
        <position position="198"/>
    </location>
</feature>
<keyword evidence="4 5" id="KW-0720">Serine protease</keyword>
<dbReference type="InterPro" id="IPR015500">
    <property type="entry name" value="Peptidase_S8_subtilisin-rel"/>
</dbReference>
<evidence type="ECO:0000256" key="5">
    <source>
        <dbReference type="PROSITE-ProRule" id="PRU01240"/>
    </source>
</evidence>
<keyword evidence="6" id="KW-0732">Signal</keyword>
<evidence type="ECO:0000256" key="2">
    <source>
        <dbReference type="ARBA" id="ARBA00022670"/>
    </source>
</evidence>
<dbReference type="PANTHER" id="PTHR43806">
    <property type="entry name" value="PEPTIDASE S8"/>
    <property type="match status" value="1"/>
</dbReference>
<dbReference type="GO" id="GO:0006508">
    <property type="term" value="P:proteolysis"/>
    <property type="evidence" value="ECO:0007669"/>
    <property type="project" value="UniProtKB-KW"/>
</dbReference>
<dbReference type="PRINTS" id="PR00723">
    <property type="entry name" value="SUBTILISIN"/>
</dbReference>
<dbReference type="PROSITE" id="PS51892">
    <property type="entry name" value="SUBTILASE"/>
    <property type="match status" value="1"/>
</dbReference>
<comment type="caution">
    <text evidence="9">The sequence shown here is derived from an EMBL/GenBank/DDBJ whole genome shotgun (WGS) entry which is preliminary data.</text>
</comment>
<feature type="active site" description="Charge relay system" evidence="5">
    <location>
        <position position="350"/>
    </location>
</feature>
<protein>
    <submittedName>
        <fullName evidence="9">Serine protease</fullName>
    </submittedName>
</protein>
<keyword evidence="10" id="KW-1185">Reference proteome</keyword>
<dbReference type="FunFam" id="3.40.50.200:FF:000014">
    <property type="entry name" value="Proteinase K"/>
    <property type="match status" value="1"/>
</dbReference>
<dbReference type="InterPro" id="IPR023827">
    <property type="entry name" value="Peptidase_S8_Asp-AS"/>
</dbReference>